<dbReference type="Proteomes" id="UP000813427">
    <property type="component" value="Unassembled WGS sequence"/>
</dbReference>
<gene>
    <name evidence="2" type="ORF">BKA59DRAFT_460437</name>
</gene>
<comment type="caution">
    <text evidence="2">The sequence shown here is derived from an EMBL/GenBank/DDBJ whole genome shotgun (WGS) entry which is preliminary data.</text>
</comment>
<accession>A0A8K0RKV2</accession>
<keyword evidence="3" id="KW-1185">Reference proteome</keyword>
<organism evidence="2 3">
    <name type="scientific">Fusarium tricinctum</name>
    <dbReference type="NCBI Taxonomy" id="61284"/>
    <lineage>
        <taxon>Eukaryota</taxon>
        <taxon>Fungi</taxon>
        <taxon>Dikarya</taxon>
        <taxon>Ascomycota</taxon>
        <taxon>Pezizomycotina</taxon>
        <taxon>Sordariomycetes</taxon>
        <taxon>Hypocreomycetidae</taxon>
        <taxon>Hypocreales</taxon>
        <taxon>Nectriaceae</taxon>
        <taxon>Fusarium</taxon>
        <taxon>Fusarium tricinctum species complex</taxon>
    </lineage>
</organism>
<dbReference type="AlphaFoldDB" id="A0A8K0RKV2"/>
<feature type="region of interest" description="Disordered" evidence="1">
    <location>
        <begin position="192"/>
        <end position="213"/>
    </location>
</feature>
<dbReference type="EMBL" id="JAGPXF010000008">
    <property type="protein sequence ID" value="KAH7232973.1"/>
    <property type="molecule type" value="Genomic_DNA"/>
</dbReference>
<name>A0A8K0RKV2_9HYPO</name>
<feature type="region of interest" description="Disordered" evidence="1">
    <location>
        <begin position="48"/>
        <end position="77"/>
    </location>
</feature>
<feature type="compositionally biased region" description="Polar residues" evidence="1">
    <location>
        <begin position="63"/>
        <end position="72"/>
    </location>
</feature>
<evidence type="ECO:0000256" key="1">
    <source>
        <dbReference type="SAM" id="MobiDB-lite"/>
    </source>
</evidence>
<reference evidence="2" key="1">
    <citation type="journal article" date="2021" name="Nat. Commun.">
        <title>Genetic determinants of endophytism in the Arabidopsis root mycobiome.</title>
        <authorList>
            <person name="Mesny F."/>
            <person name="Miyauchi S."/>
            <person name="Thiergart T."/>
            <person name="Pickel B."/>
            <person name="Atanasova L."/>
            <person name="Karlsson M."/>
            <person name="Huettel B."/>
            <person name="Barry K.W."/>
            <person name="Haridas S."/>
            <person name="Chen C."/>
            <person name="Bauer D."/>
            <person name="Andreopoulos W."/>
            <person name="Pangilinan J."/>
            <person name="LaButti K."/>
            <person name="Riley R."/>
            <person name="Lipzen A."/>
            <person name="Clum A."/>
            <person name="Drula E."/>
            <person name="Henrissat B."/>
            <person name="Kohler A."/>
            <person name="Grigoriev I.V."/>
            <person name="Martin F.M."/>
            <person name="Hacquard S."/>
        </authorList>
    </citation>
    <scope>NUCLEOTIDE SEQUENCE</scope>
    <source>
        <strain evidence="2">MPI-SDFR-AT-0068</strain>
    </source>
</reference>
<evidence type="ECO:0000313" key="2">
    <source>
        <dbReference type="EMBL" id="KAH7232973.1"/>
    </source>
</evidence>
<sequence>MISLGKRTSDLFDAEPGPWLLNKRNKAKISQLNFYSCDQNTTGPSFDFKMDNTGSTAPAVAPTLTQNRSPKSSQEKRKLKDCELGLKAFGHLAKRFHDAVSEVQNAHVVVKETEALLKSPCEAASNDESSQQSLINTLAQASDVRRKRVSVEKEVTAQSRYHRGPEVEAEVEICRAELEALRKLEIEENGNLPEANIPAVWSGSMDGMKETQA</sequence>
<protein>
    <submittedName>
        <fullName evidence="2">Uncharacterized protein</fullName>
    </submittedName>
</protein>
<evidence type="ECO:0000313" key="3">
    <source>
        <dbReference type="Proteomes" id="UP000813427"/>
    </source>
</evidence>
<proteinExistence type="predicted"/>